<organism evidence="1">
    <name type="scientific">viral metagenome</name>
    <dbReference type="NCBI Taxonomy" id="1070528"/>
    <lineage>
        <taxon>unclassified sequences</taxon>
        <taxon>metagenomes</taxon>
        <taxon>organismal metagenomes</taxon>
    </lineage>
</organism>
<accession>A0A6C0C971</accession>
<sequence length="106" mass="12219">MDQYLDVQSLVNANLHKSLDITLNGHIFVHSKSCQCKILQISRHHIKWTNICMFKISSMQNSPNLLTSYRMDQYLDISKSCQCGSSQISCYHFECTNICPFKVLSI</sequence>
<proteinExistence type="predicted"/>
<dbReference type="AlphaFoldDB" id="A0A6C0C971"/>
<evidence type="ECO:0000313" key="1">
    <source>
        <dbReference type="EMBL" id="QHT00209.1"/>
    </source>
</evidence>
<dbReference type="EMBL" id="MN739353">
    <property type="protein sequence ID" value="QHT00209.1"/>
    <property type="molecule type" value="Genomic_DNA"/>
</dbReference>
<protein>
    <submittedName>
        <fullName evidence="1">Uncharacterized protein</fullName>
    </submittedName>
</protein>
<name>A0A6C0C971_9ZZZZ</name>
<reference evidence="1" key="1">
    <citation type="journal article" date="2020" name="Nature">
        <title>Giant virus diversity and host interactions through global metagenomics.</title>
        <authorList>
            <person name="Schulz F."/>
            <person name="Roux S."/>
            <person name="Paez-Espino D."/>
            <person name="Jungbluth S."/>
            <person name="Walsh D.A."/>
            <person name="Denef V.J."/>
            <person name="McMahon K.D."/>
            <person name="Konstantinidis K.T."/>
            <person name="Eloe-Fadrosh E.A."/>
            <person name="Kyrpides N.C."/>
            <person name="Woyke T."/>
        </authorList>
    </citation>
    <scope>NUCLEOTIDE SEQUENCE</scope>
    <source>
        <strain evidence="1">GVMAG-M-3300020192-26</strain>
    </source>
</reference>